<evidence type="ECO:0000313" key="4">
    <source>
        <dbReference type="EMBL" id="MEJ1091409.1"/>
    </source>
</evidence>
<dbReference type="SUPFAM" id="SSF55347">
    <property type="entry name" value="Glyceraldehyde-3-phosphate dehydrogenase-like, C-terminal domain"/>
    <property type="match status" value="1"/>
</dbReference>
<feature type="domain" description="GFO/IDH/MocA-like oxidoreductase" evidence="3">
    <location>
        <begin position="131"/>
        <end position="284"/>
    </location>
</feature>
<dbReference type="SUPFAM" id="SSF51735">
    <property type="entry name" value="NAD(P)-binding Rossmann-fold domains"/>
    <property type="match status" value="1"/>
</dbReference>
<evidence type="ECO:0000259" key="3">
    <source>
        <dbReference type="Pfam" id="PF22725"/>
    </source>
</evidence>
<dbReference type="Gene3D" id="3.40.50.720">
    <property type="entry name" value="NAD(P)-binding Rossmann-like Domain"/>
    <property type="match status" value="1"/>
</dbReference>
<evidence type="ECO:0000256" key="1">
    <source>
        <dbReference type="ARBA" id="ARBA00023027"/>
    </source>
</evidence>
<dbReference type="InterPro" id="IPR036291">
    <property type="entry name" value="NAD(P)-bd_dom_sf"/>
</dbReference>
<proteinExistence type="predicted"/>
<reference evidence="4 5" key="1">
    <citation type="submission" date="2024-02" db="EMBL/GenBank/DDBJ databases">
        <authorList>
            <person name="Saticioglu I.B."/>
        </authorList>
    </citation>
    <scope>NUCLEOTIDE SEQUENCE [LARGE SCALE GENOMIC DNA]</scope>
    <source>
        <strain evidence="4 5">Mu-43</strain>
    </source>
</reference>
<dbReference type="RefSeq" id="WP_337318905.1">
    <property type="nucleotide sequence ID" value="NZ_JBBDGN010000005.1"/>
</dbReference>
<keyword evidence="5" id="KW-1185">Reference proteome</keyword>
<sequence>MDLKIGIIGFGARASLREEVHRPGQGSRVTAVCDLDAGARDAARAELPEALITDDVDELLASGVDAVMVLTPDHTHAELSIRALEAGVAVFCEKPLAIDLADADAMLETARRTGTRLYIGHNMRHMPVVTLMRRLIQEGRIGEVKAVWCRHFVGHGGDFYFKDWHADRTYSTGLLLQKGAHDIDVIHWLAGAYTEQVAAMGELSVYGDVTDRRDRTGERMPDWFSVDNWPPASLTGLHPTIDVEDISQVNMRLAGGILASYQQCHFTPDYWRNYTVIGTEGRIENVGDTAGGVVNLWNRRHRGYAEPDEVFPIESAPDAGHDGADGLLVAEFLRFVRDGGLTETSPVAAREAVAAGILATQSLRGDGSAVAVPPLDPDLVAYFERGQIEL</sequence>
<protein>
    <submittedName>
        <fullName evidence="4">Gfo/Idh/MocA family oxidoreductase</fullName>
    </submittedName>
</protein>
<dbReference type="Pfam" id="PF01408">
    <property type="entry name" value="GFO_IDH_MocA"/>
    <property type="match status" value="1"/>
</dbReference>
<dbReference type="Pfam" id="PF22725">
    <property type="entry name" value="GFO_IDH_MocA_C3"/>
    <property type="match status" value="1"/>
</dbReference>
<dbReference type="InterPro" id="IPR051317">
    <property type="entry name" value="Gfo/Idh/MocA_oxidoreduct"/>
</dbReference>
<dbReference type="Proteomes" id="UP001366085">
    <property type="component" value="Unassembled WGS sequence"/>
</dbReference>
<dbReference type="EMBL" id="JBBDGN010000005">
    <property type="protein sequence ID" value="MEJ1091409.1"/>
    <property type="molecule type" value="Genomic_DNA"/>
</dbReference>
<dbReference type="PANTHER" id="PTHR43708:SF8">
    <property type="entry name" value="OXIDOREDUCTASE"/>
    <property type="match status" value="1"/>
</dbReference>
<dbReference type="InterPro" id="IPR000683">
    <property type="entry name" value="Gfo/Idh/MocA-like_OxRdtase_N"/>
</dbReference>
<dbReference type="Gene3D" id="3.30.360.10">
    <property type="entry name" value="Dihydrodipicolinate Reductase, domain 2"/>
    <property type="match status" value="1"/>
</dbReference>
<dbReference type="PANTHER" id="PTHR43708">
    <property type="entry name" value="CONSERVED EXPRESSED OXIDOREDUCTASE (EUROFUNG)"/>
    <property type="match status" value="1"/>
</dbReference>
<dbReference type="InterPro" id="IPR055170">
    <property type="entry name" value="GFO_IDH_MocA-like_dom"/>
</dbReference>
<name>A0ABU8LJB4_9MICO</name>
<keyword evidence="1" id="KW-0520">NAD</keyword>
<evidence type="ECO:0000313" key="5">
    <source>
        <dbReference type="Proteomes" id="UP001366085"/>
    </source>
</evidence>
<accession>A0ABU8LJB4</accession>
<comment type="caution">
    <text evidence="4">The sequence shown here is derived from an EMBL/GenBank/DDBJ whole genome shotgun (WGS) entry which is preliminary data.</text>
</comment>
<organism evidence="4 5">
    <name type="scientific">Microbacterium istanbulense</name>
    <dbReference type="NCBI Taxonomy" id="3122049"/>
    <lineage>
        <taxon>Bacteria</taxon>
        <taxon>Bacillati</taxon>
        <taxon>Actinomycetota</taxon>
        <taxon>Actinomycetes</taxon>
        <taxon>Micrococcales</taxon>
        <taxon>Microbacteriaceae</taxon>
        <taxon>Microbacterium</taxon>
    </lineage>
</organism>
<evidence type="ECO:0000259" key="2">
    <source>
        <dbReference type="Pfam" id="PF01408"/>
    </source>
</evidence>
<feature type="domain" description="Gfo/Idh/MocA-like oxidoreductase N-terminal" evidence="2">
    <location>
        <begin position="3"/>
        <end position="121"/>
    </location>
</feature>
<gene>
    <name evidence="4" type="ORF">WDU93_06835</name>
</gene>